<reference evidence="1 2" key="1">
    <citation type="submission" date="2024-09" db="EMBL/GenBank/DDBJ databases">
        <authorList>
            <person name="Sun Q."/>
            <person name="Mori K."/>
        </authorList>
    </citation>
    <scope>NUCLEOTIDE SEQUENCE [LARGE SCALE GENOMIC DNA]</scope>
    <source>
        <strain evidence="1 2">JCM 11683</strain>
    </source>
</reference>
<accession>A0ABV5X4R0</accession>
<sequence>MAEVLQRAAPPSPPTVWRAGLVVHGLPSQLSPEAASAVVARLVRWWRDHLEEFAGQPDIAEVGPELHELVGRIRRRWPEAERARHLPGTPCRDCDLMDMWWTPPPDVGWPITVECRTCGYVAPESDLRRLTRLVEFEQKSRKKVS</sequence>
<dbReference type="EMBL" id="JBHMAU010000107">
    <property type="protein sequence ID" value="MFB9777446.1"/>
    <property type="molecule type" value="Genomic_DNA"/>
</dbReference>
<gene>
    <name evidence="1" type="ORF">ACFFN1_13760</name>
</gene>
<comment type="caution">
    <text evidence="1">The sequence shown here is derived from an EMBL/GenBank/DDBJ whole genome shotgun (WGS) entry which is preliminary data.</text>
</comment>
<dbReference type="RefSeq" id="WP_376841403.1">
    <property type="nucleotide sequence ID" value="NZ_JBHMAU010000107.1"/>
</dbReference>
<evidence type="ECO:0000313" key="1">
    <source>
        <dbReference type="EMBL" id="MFB9777446.1"/>
    </source>
</evidence>
<protein>
    <submittedName>
        <fullName evidence="1">Uncharacterized protein</fullName>
    </submittedName>
</protein>
<proteinExistence type="predicted"/>
<dbReference type="Proteomes" id="UP001589707">
    <property type="component" value="Unassembled WGS sequence"/>
</dbReference>
<keyword evidence="2" id="KW-1185">Reference proteome</keyword>
<name>A0ABV5X4R0_9MICO</name>
<evidence type="ECO:0000313" key="2">
    <source>
        <dbReference type="Proteomes" id="UP001589707"/>
    </source>
</evidence>
<organism evidence="1 2">
    <name type="scientific">Brevibacterium otitidis</name>
    <dbReference type="NCBI Taxonomy" id="53364"/>
    <lineage>
        <taxon>Bacteria</taxon>
        <taxon>Bacillati</taxon>
        <taxon>Actinomycetota</taxon>
        <taxon>Actinomycetes</taxon>
        <taxon>Micrococcales</taxon>
        <taxon>Brevibacteriaceae</taxon>
        <taxon>Brevibacterium</taxon>
    </lineage>
</organism>